<name>A0A182KHV8_9DIPT</name>
<protein>
    <submittedName>
        <fullName evidence="1">Uncharacterized protein</fullName>
    </submittedName>
</protein>
<proteinExistence type="predicted"/>
<evidence type="ECO:0000313" key="2">
    <source>
        <dbReference type="Proteomes" id="UP000075881"/>
    </source>
</evidence>
<reference evidence="2" key="1">
    <citation type="submission" date="2013-03" db="EMBL/GenBank/DDBJ databases">
        <title>The Genome Sequence of Anopheles christyi ACHKN1017.</title>
        <authorList>
            <consortium name="The Broad Institute Genomics Platform"/>
            <person name="Neafsey D.E."/>
            <person name="Besansky N."/>
            <person name="Walker B."/>
            <person name="Young S.K."/>
            <person name="Zeng Q."/>
            <person name="Gargeya S."/>
            <person name="Fitzgerald M."/>
            <person name="Haas B."/>
            <person name="Abouelleil A."/>
            <person name="Allen A.W."/>
            <person name="Alvarado L."/>
            <person name="Arachchi H.M."/>
            <person name="Berlin A.M."/>
            <person name="Chapman S.B."/>
            <person name="Gainer-Dewar J."/>
            <person name="Goldberg J."/>
            <person name="Griggs A."/>
            <person name="Gujja S."/>
            <person name="Hansen M."/>
            <person name="Howarth C."/>
            <person name="Imamovic A."/>
            <person name="Ireland A."/>
            <person name="Larimer J."/>
            <person name="McCowan C."/>
            <person name="Murphy C."/>
            <person name="Pearson M."/>
            <person name="Poon T.W."/>
            <person name="Priest M."/>
            <person name="Roberts A."/>
            <person name="Saif S."/>
            <person name="Shea T."/>
            <person name="Sisk P."/>
            <person name="Sykes S."/>
            <person name="Wortman J."/>
            <person name="Nusbaum C."/>
            <person name="Birren B."/>
        </authorList>
    </citation>
    <scope>NUCLEOTIDE SEQUENCE [LARGE SCALE GENOMIC DNA]</scope>
    <source>
        <strain evidence="2">ACHKN1017</strain>
    </source>
</reference>
<dbReference type="AlphaFoldDB" id="A0A182KHV8"/>
<reference evidence="1" key="2">
    <citation type="submission" date="2020-05" db="UniProtKB">
        <authorList>
            <consortium name="EnsemblMetazoa"/>
        </authorList>
    </citation>
    <scope>IDENTIFICATION</scope>
    <source>
        <strain evidence="1">ACHKN1017</strain>
    </source>
</reference>
<dbReference type="Proteomes" id="UP000075881">
    <property type="component" value="Unassembled WGS sequence"/>
</dbReference>
<dbReference type="EnsemblMetazoa" id="ACHR014065-RA">
    <property type="protein sequence ID" value="ACHR014065-PA"/>
    <property type="gene ID" value="ACHR014065"/>
</dbReference>
<sequence>MLLLLRLLAVMRMVVRLWLLVLLLLLLLLLLLGRCRFGRIFRHGYGQTVVVLSDFRHHLYVIVHLDRSRTLDVTAGGYAQPNAKLGRRCGKQLLLELDNVTVQRRATFNRDALIEPDV</sequence>
<evidence type="ECO:0000313" key="1">
    <source>
        <dbReference type="EnsemblMetazoa" id="ACHR014065-PA"/>
    </source>
</evidence>
<keyword evidence="2" id="KW-1185">Reference proteome</keyword>
<organism evidence="1 2">
    <name type="scientific">Anopheles christyi</name>
    <dbReference type="NCBI Taxonomy" id="43041"/>
    <lineage>
        <taxon>Eukaryota</taxon>
        <taxon>Metazoa</taxon>
        <taxon>Ecdysozoa</taxon>
        <taxon>Arthropoda</taxon>
        <taxon>Hexapoda</taxon>
        <taxon>Insecta</taxon>
        <taxon>Pterygota</taxon>
        <taxon>Neoptera</taxon>
        <taxon>Endopterygota</taxon>
        <taxon>Diptera</taxon>
        <taxon>Nematocera</taxon>
        <taxon>Culicoidea</taxon>
        <taxon>Culicidae</taxon>
        <taxon>Anophelinae</taxon>
        <taxon>Anopheles</taxon>
    </lineage>
</organism>
<accession>A0A182KHV8</accession>
<dbReference type="VEuPathDB" id="VectorBase:ACHR014065"/>